<dbReference type="RefSeq" id="WP_284375441.1">
    <property type="nucleotide sequence ID" value="NZ_BSNN01000002.1"/>
</dbReference>
<dbReference type="Gene3D" id="2.60.120.10">
    <property type="entry name" value="Jelly Rolls"/>
    <property type="match status" value="1"/>
</dbReference>
<evidence type="ECO:0000313" key="2">
    <source>
        <dbReference type="Proteomes" id="UP001156694"/>
    </source>
</evidence>
<dbReference type="InterPro" id="IPR011051">
    <property type="entry name" value="RmlC_Cupin_sf"/>
</dbReference>
<protein>
    <submittedName>
        <fullName evidence="1">Cupin</fullName>
    </submittedName>
</protein>
<proteinExistence type="predicted"/>
<dbReference type="InterPro" id="IPR014710">
    <property type="entry name" value="RmlC-like_jellyroll"/>
</dbReference>
<gene>
    <name evidence="1" type="ORF">GCM10007939_02700</name>
</gene>
<keyword evidence="2" id="KW-1185">Reference proteome</keyword>
<evidence type="ECO:0000313" key="1">
    <source>
        <dbReference type="EMBL" id="GLQ33987.1"/>
    </source>
</evidence>
<accession>A0ABQ5VRE8</accession>
<sequence length="103" mass="11135">MKTTLQKVMVSKHVSRQVLADGPELMAVAFTCESSGEAALPNQPHIQSTYVESGAFVLNVNGTEFNPTANDSVAIPTNAIHACRCVKGGRLIDTFTPRRDDFL</sequence>
<dbReference type="EMBL" id="BSNN01000002">
    <property type="protein sequence ID" value="GLQ33987.1"/>
    <property type="molecule type" value="Genomic_DNA"/>
</dbReference>
<dbReference type="SUPFAM" id="SSF51182">
    <property type="entry name" value="RmlC-like cupins"/>
    <property type="match status" value="1"/>
</dbReference>
<organism evidence="1 2">
    <name type="scientific">Amylibacter marinus</name>
    <dbReference type="NCBI Taxonomy" id="1475483"/>
    <lineage>
        <taxon>Bacteria</taxon>
        <taxon>Pseudomonadati</taxon>
        <taxon>Pseudomonadota</taxon>
        <taxon>Alphaproteobacteria</taxon>
        <taxon>Rhodobacterales</taxon>
        <taxon>Paracoccaceae</taxon>
        <taxon>Amylibacter</taxon>
    </lineage>
</organism>
<name>A0ABQ5VRE8_9RHOB</name>
<comment type="caution">
    <text evidence="1">The sequence shown here is derived from an EMBL/GenBank/DDBJ whole genome shotgun (WGS) entry which is preliminary data.</text>
</comment>
<reference evidence="2" key="1">
    <citation type="journal article" date="2019" name="Int. J. Syst. Evol. Microbiol.">
        <title>The Global Catalogue of Microorganisms (GCM) 10K type strain sequencing project: providing services to taxonomists for standard genome sequencing and annotation.</title>
        <authorList>
            <consortium name="The Broad Institute Genomics Platform"/>
            <consortium name="The Broad Institute Genome Sequencing Center for Infectious Disease"/>
            <person name="Wu L."/>
            <person name="Ma J."/>
        </authorList>
    </citation>
    <scope>NUCLEOTIDE SEQUENCE [LARGE SCALE GENOMIC DNA]</scope>
    <source>
        <strain evidence="2">NBRC 110140</strain>
    </source>
</reference>
<dbReference type="Proteomes" id="UP001156694">
    <property type="component" value="Unassembled WGS sequence"/>
</dbReference>